<feature type="region of interest" description="Disordered" evidence="1">
    <location>
        <begin position="1"/>
        <end position="34"/>
    </location>
</feature>
<evidence type="ECO:0000256" key="1">
    <source>
        <dbReference type="SAM" id="MobiDB-lite"/>
    </source>
</evidence>
<evidence type="ECO:0000313" key="2">
    <source>
        <dbReference type="EMBL" id="KWE10576.1"/>
    </source>
</evidence>
<keyword evidence="2" id="KW-0808">Transferase</keyword>
<feature type="compositionally biased region" description="Basic and acidic residues" evidence="1">
    <location>
        <begin position="25"/>
        <end position="34"/>
    </location>
</feature>
<dbReference type="InterPro" id="IPR047706">
    <property type="entry name" value="BCAM0308-like"/>
</dbReference>
<protein>
    <submittedName>
        <fullName evidence="2">Glutamyl-tRNA amidotransferase</fullName>
    </submittedName>
</protein>
<name>A0A107GER9_9BURK</name>
<dbReference type="AlphaFoldDB" id="A0A107GER9"/>
<dbReference type="RefSeq" id="WP_060322736.1">
    <property type="nucleotide sequence ID" value="NZ_LPIU01000018.1"/>
</dbReference>
<evidence type="ECO:0000313" key="3">
    <source>
        <dbReference type="Proteomes" id="UP000062998"/>
    </source>
</evidence>
<accession>A0A107GER9</accession>
<dbReference type="Proteomes" id="UP000062998">
    <property type="component" value="Unassembled WGS sequence"/>
</dbReference>
<dbReference type="EMBL" id="LPIX01000018">
    <property type="protein sequence ID" value="KWE10576.1"/>
    <property type="molecule type" value="Genomic_DNA"/>
</dbReference>
<comment type="caution">
    <text evidence="2">The sequence shown here is derived from an EMBL/GenBank/DDBJ whole genome shotgun (WGS) entry which is preliminary data.</text>
</comment>
<dbReference type="NCBIfam" id="NF040826">
    <property type="entry name" value="lxa_BCAM0308"/>
    <property type="match status" value="1"/>
</dbReference>
<gene>
    <name evidence="2" type="ORF">WL73_34755</name>
</gene>
<proteinExistence type="predicted"/>
<reference evidence="2 3" key="1">
    <citation type="submission" date="2015-11" db="EMBL/GenBank/DDBJ databases">
        <title>Expanding the genomic diversity of Burkholderia species for the development of highly accurate diagnostics.</title>
        <authorList>
            <person name="Sahl J."/>
            <person name="Keim P."/>
            <person name="Wagner D."/>
        </authorList>
    </citation>
    <scope>NUCLEOTIDE SEQUENCE [LARGE SCALE GENOMIC DNA]</scope>
    <source>
        <strain evidence="2 3">MSMB2167WGS</strain>
    </source>
</reference>
<dbReference type="GO" id="GO:0016740">
    <property type="term" value="F:transferase activity"/>
    <property type="evidence" value="ECO:0007669"/>
    <property type="project" value="UniProtKB-KW"/>
</dbReference>
<sequence>MNRSNAGPARRSLRRDKRTQPHTTDSYREPKRPRGDTYCETCGAVCDAGRWGWRAAFGDLRQLQCPACKRTQERVPAGELVLRGTYLDAHRDAIFALLKRQADFETNEHALERIMEIDEGVGAITVRTTGRHMVRRLAEALLHAHHGDLALHHRDGEDRLRAEWTRSVA</sequence>
<organism evidence="2 3">
    <name type="scientific">Burkholderia ubonensis</name>
    <dbReference type="NCBI Taxonomy" id="101571"/>
    <lineage>
        <taxon>Bacteria</taxon>
        <taxon>Pseudomonadati</taxon>
        <taxon>Pseudomonadota</taxon>
        <taxon>Betaproteobacteria</taxon>
        <taxon>Burkholderiales</taxon>
        <taxon>Burkholderiaceae</taxon>
        <taxon>Burkholderia</taxon>
        <taxon>Burkholderia cepacia complex</taxon>
    </lineage>
</organism>
<dbReference type="OrthoDB" id="9785278at2"/>